<evidence type="ECO:0000313" key="1">
    <source>
        <dbReference type="EMBL" id="KAH1897545.1"/>
    </source>
</evidence>
<comment type="caution">
    <text evidence="1">The sequence shown here is derived from an EMBL/GenBank/DDBJ whole genome shotgun (WGS) entry which is preliminary data.</text>
</comment>
<name>A0A9P8ND26_ASPFM</name>
<proteinExistence type="predicted"/>
<dbReference type="EMBL" id="JAIBSC010000105">
    <property type="protein sequence ID" value="KAH1897545.1"/>
    <property type="molecule type" value="Genomic_DNA"/>
</dbReference>
<dbReference type="Proteomes" id="UP000813423">
    <property type="component" value="Unassembled WGS sequence"/>
</dbReference>
<gene>
    <name evidence="1" type="ORF">KXV57_000630</name>
</gene>
<evidence type="ECO:0000313" key="2">
    <source>
        <dbReference type="Proteomes" id="UP000813423"/>
    </source>
</evidence>
<protein>
    <submittedName>
        <fullName evidence="1">Uncharacterized protein</fullName>
    </submittedName>
</protein>
<organism evidence="1 2">
    <name type="scientific">Aspergillus fumigatus</name>
    <name type="common">Neosartorya fumigata</name>
    <dbReference type="NCBI Taxonomy" id="746128"/>
    <lineage>
        <taxon>Eukaryota</taxon>
        <taxon>Fungi</taxon>
        <taxon>Dikarya</taxon>
        <taxon>Ascomycota</taxon>
        <taxon>Pezizomycotina</taxon>
        <taxon>Eurotiomycetes</taxon>
        <taxon>Eurotiomycetidae</taxon>
        <taxon>Eurotiales</taxon>
        <taxon>Aspergillaceae</taxon>
        <taxon>Aspergillus</taxon>
        <taxon>Aspergillus subgen. Fumigati</taxon>
    </lineage>
</organism>
<dbReference type="AlphaFoldDB" id="A0A9P8ND26"/>
<accession>A0A9P8ND26</accession>
<reference evidence="1" key="1">
    <citation type="submission" date="2021-08" db="EMBL/GenBank/DDBJ databases">
        <title>Global Aspergillus fumigatus from environmental and clinical sources.</title>
        <authorList>
            <person name="Barber A."/>
            <person name="Sae-Ong T."/>
        </authorList>
    </citation>
    <scope>NUCLEOTIDE SEQUENCE</scope>
    <source>
        <strain evidence="1">NRZ-2016-071</strain>
    </source>
</reference>
<sequence length="122" mass="13533">MTSTPKRLYREHLETLQTSLASPPTGGPAGNYHTFEFLRVTQNEKGPTLAWEEHQYTCAMRGGCCSLPLRERCIPLANGKRKQGGVYGHCTAKRLCCNLFYGCYKPDSQLPEIDPALLKGVG</sequence>